<evidence type="ECO:0000256" key="1">
    <source>
        <dbReference type="SAM" id="MobiDB-lite"/>
    </source>
</evidence>
<evidence type="ECO:0000313" key="2">
    <source>
        <dbReference type="EMBL" id="PZR32287.1"/>
    </source>
</evidence>
<reference evidence="2 3" key="1">
    <citation type="submission" date="2017-08" db="EMBL/GenBank/DDBJ databases">
        <title>Infants hospitalized years apart are colonized by the same room-sourced microbial strains.</title>
        <authorList>
            <person name="Brooks B."/>
            <person name="Olm M.R."/>
            <person name="Firek B.A."/>
            <person name="Baker R."/>
            <person name="Thomas B.C."/>
            <person name="Morowitz M.J."/>
            <person name="Banfield J.F."/>
        </authorList>
    </citation>
    <scope>NUCLEOTIDE SEQUENCE [LARGE SCALE GENOMIC DNA]</scope>
    <source>
        <strain evidence="2">S2_003_000_R2_4</strain>
    </source>
</reference>
<feature type="region of interest" description="Disordered" evidence="1">
    <location>
        <begin position="176"/>
        <end position="221"/>
    </location>
</feature>
<feature type="compositionally biased region" description="Low complexity" evidence="1">
    <location>
        <begin position="141"/>
        <end position="153"/>
    </location>
</feature>
<dbReference type="RefSeq" id="WP_304280626.1">
    <property type="nucleotide sequence ID" value="NZ_QFQZ01000064.1"/>
</dbReference>
<protein>
    <submittedName>
        <fullName evidence="2">Uncharacterized protein</fullName>
    </submittedName>
</protein>
<comment type="caution">
    <text evidence="2">The sequence shown here is derived from an EMBL/GenBank/DDBJ whole genome shotgun (WGS) entry which is preliminary data.</text>
</comment>
<accession>A0A2W5V0N2</accession>
<proteinExistence type="predicted"/>
<dbReference type="AlphaFoldDB" id="A0A2W5V0N2"/>
<evidence type="ECO:0000313" key="3">
    <source>
        <dbReference type="Proteomes" id="UP000249393"/>
    </source>
</evidence>
<feature type="compositionally biased region" description="Low complexity" evidence="1">
    <location>
        <begin position="176"/>
        <end position="192"/>
    </location>
</feature>
<organism evidence="2 3">
    <name type="scientific">Caulobacter segnis</name>
    <dbReference type="NCBI Taxonomy" id="88688"/>
    <lineage>
        <taxon>Bacteria</taxon>
        <taxon>Pseudomonadati</taxon>
        <taxon>Pseudomonadota</taxon>
        <taxon>Alphaproteobacteria</taxon>
        <taxon>Caulobacterales</taxon>
        <taxon>Caulobacteraceae</taxon>
        <taxon>Caulobacter</taxon>
    </lineage>
</organism>
<sequence>MRYRLLVNLPGKMKAGSPITPEDVGQAEFDRLGSHGFIEIEADELADVDAFTAALEAYRLHMEAAPPLIIAVLEATNTDDQVIAFADALFEISSTVPKRIQEVMAEVFERARELAVADPNNIPNSAFASLLAAQAEGAAGMDAAPDNSAPAADQVAGATNPEGGAVAAATVVTPSTDTTLSVPDGAAAATAASNDTPKAEDLAVKKSPAAKSGGRKKSEAA</sequence>
<name>A0A2W5V0N2_9CAUL</name>
<gene>
    <name evidence="2" type="ORF">DI526_17080</name>
</gene>
<dbReference type="EMBL" id="QFQZ01000064">
    <property type="protein sequence ID" value="PZR32287.1"/>
    <property type="molecule type" value="Genomic_DNA"/>
</dbReference>
<dbReference type="Proteomes" id="UP000249393">
    <property type="component" value="Unassembled WGS sequence"/>
</dbReference>
<feature type="region of interest" description="Disordered" evidence="1">
    <location>
        <begin position="141"/>
        <end position="160"/>
    </location>
</feature>